<feature type="chain" id="PRO_5034617505" evidence="2">
    <location>
        <begin position="23"/>
        <end position="214"/>
    </location>
</feature>
<accession>A0A8H5KU64</accession>
<dbReference type="EMBL" id="JAAOAS010000334">
    <property type="protein sequence ID" value="KAF5579377.1"/>
    <property type="molecule type" value="Genomic_DNA"/>
</dbReference>
<sequence>MLHGLPISFLLFQAAFIQSLSSDSDFPEGSHRERYIQMLDACSLRRPHITAQQEYRKRIIARRACGIQAQQHANHPMLVELKKDQEATDQLVEWKKRLEKDENWLSLAGFEPGLQLECNGLGPIDRHYVIRRPFEAEPSQVMLATRPQEDRASISSASMPSSNAGGGRRRSDMTQRALGFFIPNAQILGIIFDEFIFTRGRASERAIIATTMLA</sequence>
<evidence type="ECO:0000256" key="1">
    <source>
        <dbReference type="SAM" id="MobiDB-lite"/>
    </source>
</evidence>
<keyword evidence="4" id="KW-1185">Reference proteome</keyword>
<reference evidence="3 4" key="1">
    <citation type="submission" date="2020-05" db="EMBL/GenBank/DDBJ databases">
        <title>Identification and distribution of gene clusters putatively required for synthesis of sphingolipid metabolism inhibitors in phylogenetically diverse species of the filamentous fungus Fusarium.</title>
        <authorList>
            <person name="Kim H.-S."/>
            <person name="Busman M."/>
            <person name="Brown D.W."/>
            <person name="Divon H."/>
            <person name="Uhlig S."/>
            <person name="Proctor R.H."/>
        </authorList>
    </citation>
    <scope>NUCLEOTIDE SEQUENCE [LARGE SCALE GENOMIC DNA]</scope>
    <source>
        <strain evidence="3 4">NRRL 36939</strain>
    </source>
</reference>
<comment type="caution">
    <text evidence="3">The sequence shown here is derived from an EMBL/GenBank/DDBJ whole genome shotgun (WGS) entry which is preliminary data.</text>
</comment>
<evidence type="ECO:0000313" key="4">
    <source>
        <dbReference type="Proteomes" id="UP000546213"/>
    </source>
</evidence>
<name>A0A8H5KU64_9HYPO</name>
<dbReference type="OrthoDB" id="5242670at2759"/>
<keyword evidence="2" id="KW-0732">Signal</keyword>
<evidence type="ECO:0000256" key="2">
    <source>
        <dbReference type="SAM" id="SignalP"/>
    </source>
</evidence>
<protein>
    <submittedName>
        <fullName evidence="3">Global transactivator</fullName>
    </submittedName>
</protein>
<dbReference type="Proteomes" id="UP000546213">
    <property type="component" value="Unassembled WGS sequence"/>
</dbReference>
<feature type="signal peptide" evidence="2">
    <location>
        <begin position="1"/>
        <end position="22"/>
    </location>
</feature>
<organism evidence="3 4">
    <name type="scientific">Fusarium pseudocircinatum</name>
    <dbReference type="NCBI Taxonomy" id="56676"/>
    <lineage>
        <taxon>Eukaryota</taxon>
        <taxon>Fungi</taxon>
        <taxon>Dikarya</taxon>
        <taxon>Ascomycota</taxon>
        <taxon>Pezizomycotina</taxon>
        <taxon>Sordariomycetes</taxon>
        <taxon>Hypocreomycetidae</taxon>
        <taxon>Hypocreales</taxon>
        <taxon>Nectriaceae</taxon>
        <taxon>Fusarium</taxon>
        <taxon>Fusarium fujikuroi species complex</taxon>
    </lineage>
</organism>
<dbReference type="AlphaFoldDB" id="A0A8H5KU64"/>
<feature type="region of interest" description="Disordered" evidence="1">
    <location>
        <begin position="146"/>
        <end position="170"/>
    </location>
</feature>
<evidence type="ECO:0000313" key="3">
    <source>
        <dbReference type="EMBL" id="KAF5579377.1"/>
    </source>
</evidence>
<gene>
    <name evidence="3" type="ORF">FPCIR_11140</name>
</gene>
<feature type="compositionally biased region" description="Low complexity" evidence="1">
    <location>
        <begin position="153"/>
        <end position="163"/>
    </location>
</feature>
<proteinExistence type="predicted"/>